<dbReference type="HOGENOM" id="CLU_3027134_0_0_5"/>
<dbReference type="eggNOG" id="ENOG5030XPY">
    <property type="taxonomic scope" value="Bacteria"/>
</dbReference>
<keyword evidence="1" id="KW-0812">Transmembrane</keyword>
<dbReference type="EMBL" id="CP001029">
    <property type="protein sequence ID" value="ACB83255.1"/>
    <property type="molecule type" value="Genomic_DNA"/>
</dbReference>
<keyword evidence="1" id="KW-1133">Transmembrane helix</keyword>
<name>B1Z8V5_METPB</name>
<evidence type="ECO:0000313" key="3">
    <source>
        <dbReference type="Proteomes" id="UP000007136"/>
    </source>
</evidence>
<keyword evidence="1" id="KW-0472">Membrane</keyword>
<dbReference type="KEGG" id="mpo:Mpop_5161"/>
<evidence type="ECO:0000313" key="2">
    <source>
        <dbReference type="EMBL" id="ACB83255.1"/>
    </source>
</evidence>
<accession>B1Z8V5</accession>
<dbReference type="AlphaFoldDB" id="B1Z8V5"/>
<reference evidence="2" key="1">
    <citation type="submission" date="2008-04" db="EMBL/GenBank/DDBJ databases">
        <title>Complete sequence of chromosome of Methylobacterium populi BJ001.</title>
        <authorList>
            <consortium name="US DOE Joint Genome Institute"/>
            <person name="Copeland A."/>
            <person name="Lucas S."/>
            <person name="Lapidus A."/>
            <person name="Glavina del Rio T."/>
            <person name="Dalin E."/>
            <person name="Tice H."/>
            <person name="Bruce D."/>
            <person name="Goodwin L."/>
            <person name="Pitluck S."/>
            <person name="Chertkov O."/>
            <person name="Brettin T."/>
            <person name="Detter J.C."/>
            <person name="Han C."/>
            <person name="Kuske C.R."/>
            <person name="Schmutz J."/>
            <person name="Larimer F."/>
            <person name="Land M."/>
            <person name="Hauser L."/>
            <person name="Kyrpides N."/>
            <person name="Mikhailova N."/>
            <person name="Marx C."/>
            <person name="Richardson P."/>
        </authorList>
    </citation>
    <scope>NUCLEOTIDE SEQUENCE [LARGE SCALE GENOMIC DNA]</scope>
    <source>
        <strain evidence="2">BJ001</strain>
    </source>
</reference>
<proteinExistence type="predicted"/>
<dbReference type="STRING" id="441620.Mpop_5161"/>
<dbReference type="Proteomes" id="UP000007136">
    <property type="component" value="Chromosome"/>
</dbReference>
<protein>
    <submittedName>
        <fullName evidence="2">Uncharacterized protein</fullName>
    </submittedName>
</protein>
<sequence length="55" mass="6172">MTSVSLIIWGAIGIGLLSVLFLFHELRNAPYDEAPEPAPALSEVEKQRARYLSWD</sequence>
<gene>
    <name evidence="2" type="ordered locus">Mpop_5161</name>
</gene>
<evidence type="ECO:0000256" key="1">
    <source>
        <dbReference type="SAM" id="Phobius"/>
    </source>
</evidence>
<feature type="transmembrane region" description="Helical" evidence="1">
    <location>
        <begin position="6"/>
        <end position="23"/>
    </location>
</feature>
<organism evidence="2 3">
    <name type="scientific">Methylorubrum populi (strain ATCC BAA-705 / NCIMB 13946 / BJ001)</name>
    <name type="common">Methylobacterium populi</name>
    <dbReference type="NCBI Taxonomy" id="441620"/>
    <lineage>
        <taxon>Bacteria</taxon>
        <taxon>Pseudomonadati</taxon>
        <taxon>Pseudomonadota</taxon>
        <taxon>Alphaproteobacteria</taxon>
        <taxon>Hyphomicrobiales</taxon>
        <taxon>Methylobacteriaceae</taxon>
        <taxon>Methylorubrum</taxon>
    </lineage>
</organism>